<dbReference type="InterPro" id="IPR036390">
    <property type="entry name" value="WH_DNA-bd_sf"/>
</dbReference>
<sequence>MGDQHLCPRFEAAFELLGKRWTGLIIRVLLTGPKRFKDISEMIPHMSDRMLAERFKELEAAGILKRNVYPETPVRIEYELTPKGQGLQNVMDEVQRWGNTWCENVPTHDESETLAK</sequence>
<accession>A0A117SY32</accession>
<dbReference type="InterPro" id="IPR036388">
    <property type="entry name" value="WH-like_DNA-bd_sf"/>
</dbReference>
<name>A0A117SY32_9BACL</name>
<feature type="domain" description="HTH hxlR-type" evidence="4">
    <location>
        <begin position="7"/>
        <end position="106"/>
    </location>
</feature>
<dbReference type="SUPFAM" id="SSF46785">
    <property type="entry name" value="Winged helix' DNA-binding domain"/>
    <property type="match status" value="1"/>
</dbReference>
<evidence type="ECO:0000313" key="5">
    <source>
        <dbReference type="EMBL" id="KUO96229.1"/>
    </source>
</evidence>
<dbReference type="EMBL" id="LPVJ01000020">
    <property type="protein sequence ID" value="KUO96229.1"/>
    <property type="molecule type" value="Genomic_DNA"/>
</dbReference>
<dbReference type="Gene3D" id="1.10.10.10">
    <property type="entry name" value="Winged helix-like DNA-binding domain superfamily/Winged helix DNA-binding domain"/>
    <property type="match status" value="1"/>
</dbReference>
<evidence type="ECO:0000256" key="3">
    <source>
        <dbReference type="ARBA" id="ARBA00023163"/>
    </source>
</evidence>
<gene>
    <name evidence="5" type="ORF">ATW55_09720</name>
</gene>
<dbReference type="PROSITE" id="PS51118">
    <property type="entry name" value="HTH_HXLR"/>
    <property type="match status" value="1"/>
</dbReference>
<evidence type="ECO:0000256" key="1">
    <source>
        <dbReference type="ARBA" id="ARBA00023015"/>
    </source>
</evidence>
<keyword evidence="3" id="KW-0804">Transcription</keyword>
<protein>
    <submittedName>
        <fullName evidence="5">HxlR family transcriptional regulator</fullName>
    </submittedName>
</protein>
<dbReference type="PANTHER" id="PTHR33204">
    <property type="entry name" value="TRANSCRIPTIONAL REGULATOR, MARR FAMILY"/>
    <property type="match status" value="1"/>
</dbReference>
<dbReference type="Proteomes" id="UP000053557">
    <property type="component" value="Unassembled WGS sequence"/>
</dbReference>
<dbReference type="AlphaFoldDB" id="A0A117SY32"/>
<keyword evidence="6" id="KW-1185">Reference proteome</keyword>
<dbReference type="InterPro" id="IPR002577">
    <property type="entry name" value="HTH_HxlR"/>
</dbReference>
<evidence type="ECO:0000313" key="6">
    <source>
        <dbReference type="Proteomes" id="UP000053557"/>
    </source>
</evidence>
<dbReference type="RefSeq" id="WP_067714632.1">
    <property type="nucleotide sequence ID" value="NZ_LPVJ01000020.1"/>
</dbReference>
<dbReference type="PANTHER" id="PTHR33204:SF37">
    <property type="entry name" value="HTH-TYPE TRANSCRIPTIONAL REGULATOR YODB"/>
    <property type="match status" value="1"/>
</dbReference>
<organism evidence="5 6">
    <name type="scientific">Ferroacidibacillus organovorans</name>
    <dbReference type="NCBI Taxonomy" id="1765683"/>
    <lineage>
        <taxon>Bacteria</taxon>
        <taxon>Bacillati</taxon>
        <taxon>Bacillota</taxon>
        <taxon>Bacilli</taxon>
        <taxon>Bacillales</taxon>
        <taxon>Alicyclobacillaceae</taxon>
        <taxon>Ferroacidibacillus</taxon>
    </lineage>
</organism>
<keyword evidence="2" id="KW-0238">DNA-binding</keyword>
<dbReference type="Pfam" id="PF01638">
    <property type="entry name" value="HxlR"/>
    <property type="match status" value="1"/>
</dbReference>
<dbReference type="GO" id="GO:0003677">
    <property type="term" value="F:DNA binding"/>
    <property type="evidence" value="ECO:0007669"/>
    <property type="project" value="UniProtKB-KW"/>
</dbReference>
<proteinExistence type="predicted"/>
<keyword evidence="1" id="KW-0805">Transcription regulation</keyword>
<reference evidence="5 6" key="1">
    <citation type="submission" date="2015-12" db="EMBL/GenBank/DDBJ databases">
        <title>Draft genome sequence of Acidibacillus ferrooxidans ITV001, isolated from a chalcopyrite acid mine drainage site in Brazil.</title>
        <authorList>
            <person name="Dall'Agnol H."/>
            <person name="Nancucheo I."/>
            <person name="Johnson B."/>
            <person name="Oliveira R."/>
            <person name="Leite L."/>
            <person name="Pylro V."/>
            <person name="Nunes G.L."/>
            <person name="Tzotzos G."/>
            <person name="Fernandes G.R."/>
            <person name="Dutra J."/>
            <person name="Orellana S.C."/>
            <person name="Oliveira G."/>
        </authorList>
    </citation>
    <scope>NUCLEOTIDE SEQUENCE [LARGE SCALE GENOMIC DNA]</scope>
    <source>
        <strain evidence="6">ITV01</strain>
    </source>
</reference>
<dbReference type="OrthoDB" id="9800966at2"/>
<evidence type="ECO:0000256" key="2">
    <source>
        <dbReference type="ARBA" id="ARBA00023125"/>
    </source>
</evidence>
<comment type="caution">
    <text evidence="5">The sequence shown here is derived from an EMBL/GenBank/DDBJ whole genome shotgun (WGS) entry which is preliminary data.</text>
</comment>
<evidence type="ECO:0000259" key="4">
    <source>
        <dbReference type="PROSITE" id="PS51118"/>
    </source>
</evidence>